<dbReference type="KEGG" id="nah:F5544_04990"/>
<keyword evidence="2" id="KW-0670">Pyruvate</keyword>
<keyword evidence="2" id="KW-0413">Isomerase</keyword>
<dbReference type="Proteomes" id="UP000503540">
    <property type="component" value="Chromosome"/>
</dbReference>
<dbReference type="GO" id="GO:0046872">
    <property type="term" value="F:metal ion binding"/>
    <property type="evidence" value="ECO:0007669"/>
    <property type="project" value="InterPro"/>
</dbReference>
<dbReference type="EMBL" id="CP046172">
    <property type="protein sequence ID" value="QIS08910.1"/>
    <property type="molecule type" value="Genomic_DNA"/>
</dbReference>
<dbReference type="InterPro" id="IPR024344">
    <property type="entry name" value="MDMPI_metal-binding"/>
</dbReference>
<proteinExistence type="predicted"/>
<evidence type="ECO:0000313" key="3">
    <source>
        <dbReference type="Proteomes" id="UP000503540"/>
    </source>
</evidence>
<gene>
    <name evidence="2" type="ORF">F5544_04990</name>
</gene>
<dbReference type="SUPFAM" id="SSF109854">
    <property type="entry name" value="DinB/YfiT-like putative metalloenzymes"/>
    <property type="match status" value="1"/>
</dbReference>
<reference evidence="2 3" key="1">
    <citation type="journal article" date="2019" name="ACS Chem. Biol.">
        <title>Identification and Mobilization of a Cryptic Antibiotic Biosynthesis Gene Locus from a Human-Pathogenic Nocardia Isolate.</title>
        <authorList>
            <person name="Herisse M."/>
            <person name="Ishida K."/>
            <person name="Porter J.L."/>
            <person name="Howden B."/>
            <person name="Hertweck C."/>
            <person name="Stinear T.P."/>
            <person name="Pidot S.J."/>
        </authorList>
    </citation>
    <scope>NUCLEOTIDE SEQUENCE [LARGE SCALE GENOMIC DNA]</scope>
    <source>
        <strain evidence="2 3">AUSMDU00012717</strain>
    </source>
</reference>
<dbReference type="InterPro" id="IPR017517">
    <property type="entry name" value="Maleyloyr_isom"/>
</dbReference>
<dbReference type="GO" id="GO:0016853">
    <property type="term" value="F:isomerase activity"/>
    <property type="evidence" value="ECO:0007669"/>
    <property type="project" value="UniProtKB-KW"/>
</dbReference>
<name>A0A6G9Y719_9NOCA</name>
<feature type="domain" description="Mycothiol-dependent maleylpyruvate isomerase metal-binding" evidence="1">
    <location>
        <begin position="8"/>
        <end position="156"/>
    </location>
</feature>
<dbReference type="Gene3D" id="1.20.120.450">
    <property type="entry name" value="dinb family like domain"/>
    <property type="match status" value="1"/>
</dbReference>
<dbReference type="NCBIfam" id="TIGR03083">
    <property type="entry name" value="maleylpyruvate isomerase family mycothiol-dependent enzyme"/>
    <property type="match status" value="1"/>
</dbReference>
<dbReference type="InterPro" id="IPR034660">
    <property type="entry name" value="DinB/YfiT-like"/>
</dbReference>
<dbReference type="Pfam" id="PF11716">
    <property type="entry name" value="MDMPI_N"/>
    <property type="match status" value="1"/>
</dbReference>
<keyword evidence="3" id="KW-1185">Reference proteome</keyword>
<sequence>MEHELLQELWFSWGERGAALTETQWATPTRLPGWTVRELFAHTAPTSAYLIPSRAAVVDRPAAVSSGPEALRFYNRPGGLARTGADAIAEEARNTAADLETAVLVRRFAEDGPAGWALLRELPPETVLERPFLGTATLGAIYEIAVMEATVHLLDLVAAVGGPPPPAAALRLTSEILVAVADPVEFIEAATGRTERSVLPVMR</sequence>
<protein>
    <submittedName>
        <fullName evidence="2">Maleylpyruvate isomerase family mycothiol-dependent enzyme</fullName>
    </submittedName>
</protein>
<organism evidence="2 3">
    <name type="scientific">Nocardia arthritidis</name>
    <dbReference type="NCBI Taxonomy" id="228602"/>
    <lineage>
        <taxon>Bacteria</taxon>
        <taxon>Bacillati</taxon>
        <taxon>Actinomycetota</taxon>
        <taxon>Actinomycetes</taxon>
        <taxon>Mycobacteriales</taxon>
        <taxon>Nocardiaceae</taxon>
        <taxon>Nocardia</taxon>
    </lineage>
</organism>
<evidence type="ECO:0000259" key="1">
    <source>
        <dbReference type="Pfam" id="PF11716"/>
    </source>
</evidence>
<dbReference type="RefSeq" id="WP_167472084.1">
    <property type="nucleotide sequence ID" value="NZ_CP046172.1"/>
</dbReference>
<evidence type="ECO:0000313" key="2">
    <source>
        <dbReference type="EMBL" id="QIS08910.1"/>
    </source>
</evidence>
<accession>A0A6G9Y719</accession>
<dbReference type="AlphaFoldDB" id="A0A6G9Y719"/>